<feature type="domain" description="RCK N-terminal" evidence="1">
    <location>
        <begin position="17"/>
        <end position="136"/>
    </location>
</feature>
<organism evidence="2 3">
    <name type="scientific">Halogeometricum limi</name>
    <dbReference type="NCBI Taxonomy" id="555875"/>
    <lineage>
        <taxon>Archaea</taxon>
        <taxon>Methanobacteriati</taxon>
        <taxon>Methanobacteriota</taxon>
        <taxon>Stenosarchaea group</taxon>
        <taxon>Halobacteria</taxon>
        <taxon>Halobacteriales</taxon>
        <taxon>Haloferacaceae</taxon>
        <taxon>Halogeometricum</taxon>
    </lineage>
</organism>
<evidence type="ECO:0000259" key="1">
    <source>
        <dbReference type="PROSITE" id="PS51201"/>
    </source>
</evidence>
<dbReference type="PANTHER" id="PTHR43833:SF9">
    <property type="entry name" value="POTASSIUM CHANNEL PROTEIN YUGO-RELATED"/>
    <property type="match status" value="1"/>
</dbReference>
<protein>
    <submittedName>
        <fullName evidence="2">TrkA-N domain-containing protein</fullName>
    </submittedName>
</protein>
<evidence type="ECO:0000313" key="2">
    <source>
        <dbReference type="EMBL" id="SFR51529.1"/>
    </source>
</evidence>
<dbReference type="GO" id="GO:0006813">
    <property type="term" value="P:potassium ion transport"/>
    <property type="evidence" value="ECO:0007669"/>
    <property type="project" value="InterPro"/>
</dbReference>
<dbReference type="AlphaFoldDB" id="A0A1I6HAL8"/>
<reference evidence="3" key="1">
    <citation type="submission" date="2016-10" db="EMBL/GenBank/DDBJ databases">
        <authorList>
            <person name="Varghese N."/>
            <person name="Submissions S."/>
        </authorList>
    </citation>
    <scope>NUCLEOTIDE SEQUENCE [LARGE SCALE GENOMIC DNA]</scope>
    <source>
        <strain evidence="3">CGMCC 1.8711</strain>
    </source>
</reference>
<dbReference type="OrthoDB" id="289108at2157"/>
<dbReference type="InterPro" id="IPR003148">
    <property type="entry name" value="RCK_N"/>
</dbReference>
<sequence length="140" mass="14351">MTPARANGGTSSHEIRAATHYVLGGAHLGTAVAERLQAAGHRVAIVDESYESSDVPGFAGDPAIPDVLAASGVADADVVVVAARSDRRSLLIAQLVRARFDVPRVVALVDKPERTSLFADAGHEPLCVTSAVSAAVGESV</sequence>
<dbReference type="Proteomes" id="UP000243250">
    <property type="component" value="Unassembled WGS sequence"/>
</dbReference>
<dbReference type="PANTHER" id="PTHR43833">
    <property type="entry name" value="POTASSIUM CHANNEL PROTEIN 2-RELATED-RELATED"/>
    <property type="match status" value="1"/>
</dbReference>
<dbReference type="Gene3D" id="3.40.50.720">
    <property type="entry name" value="NAD(P)-binding Rossmann-like Domain"/>
    <property type="match status" value="1"/>
</dbReference>
<accession>A0A1I6HAL8</accession>
<keyword evidence="3" id="KW-1185">Reference proteome</keyword>
<evidence type="ECO:0000313" key="3">
    <source>
        <dbReference type="Proteomes" id="UP000243250"/>
    </source>
</evidence>
<dbReference type="EMBL" id="FOYS01000003">
    <property type="protein sequence ID" value="SFR51529.1"/>
    <property type="molecule type" value="Genomic_DNA"/>
</dbReference>
<proteinExistence type="predicted"/>
<dbReference type="SUPFAM" id="SSF51735">
    <property type="entry name" value="NAD(P)-binding Rossmann-fold domains"/>
    <property type="match status" value="1"/>
</dbReference>
<name>A0A1I6HAL8_9EURY</name>
<dbReference type="Pfam" id="PF02254">
    <property type="entry name" value="TrkA_N"/>
    <property type="match status" value="1"/>
</dbReference>
<dbReference type="PROSITE" id="PS51201">
    <property type="entry name" value="RCK_N"/>
    <property type="match status" value="1"/>
</dbReference>
<gene>
    <name evidence="2" type="ORF">SAMN04488124_1991</name>
</gene>
<dbReference type="InterPro" id="IPR036291">
    <property type="entry name" value="NAD(P)-bd_dom_sf"/>
</dbReference>
<dbReference type="RefSeq" id="WP_089880053.1">
    <property type="nucleotide sequence ID" value="NZ_FOYS01000003.1"/>
</dbReference>
<dbReference type="STRING" id="555875.SAMN04488124_1991"/>
<dbReference type="InterPro" id="IPR050721">
    <property type="entry name" value="Trk_Ktr_HKT_K-transport"/>
</dbReference>